<keyword evidence="2" id="KW-1185">Reference proteome</keyword>
<dbReference type="AlphaFoldDB" id="A0A1H7X6P7"/>
<dbReference type="Pfam" id="PF09203">
    <property type="entry name" value="MspA"/>
    <property type="match status" value="1"/>
</dbReference>
<dbReference type="Gene3D" id="2.60.40.1650">
    <property type="entry name" value="Porin MspA (Ig-like beta-sandwich domain)"/>
    <property type="match status" value="1"/>
</dbReference>
<protein>
    <submittedName>
        <fullName evidence="1">MspA protein</fullName>
    </submittedName>
</protein>
<accession>A0A1H7X6P7</accession>
<organism evidence="1 2">
    <name type="scientific">Rhodococcus maanshanensis</name>
    <dbReference type="NCBI Taxonomy" id="183556"/>
    <lineage>
        <taxon>Bacteria</taxon>
        <taxon>Bacillati</taxon>
        <taxon>Actinomycetota</taxon>
        <taxon>Actinomycetes</taxon>
        <taxon>Mycobacteriales</taxon>
        <taxon>Nocardiaceae</taxon>
        <taxon>Rhodococcus</taxon>
    </lineage>
</organism>
<sequence length="58" mass="6412">MAGKDIKKNGKYAVQYQDTQIEIQNCGGYAQARSYTVVEIVGNDYSKTTLYGQPFSIG</sequence>
<gene>
    <name evidence="1" type="ORF">SAMN05444583_13064</name>
</gene>
<reference evidence="2" key="1">
    <citation type="submission" date="2016-10" db="EMBL/GenBank/DDBJ databases">
        <authorList>
            <person name="Varghese N."/>
            <person name="Submissions S."/>
        </authorList>
    </citation>
    <scope>NUCLEOTIDE SEQUENCE [LARGE SCALE GENOMIC DNA]</scope>
    <source>
        <strain evidence="2">DSM 44675</strain>
    </source>
</reference>
<dbReference type="Proteomes" id="UP000198677">
    <property type="component" value="Unassembled WGS sequence"/>
</dbReference>
<name>A0A1H7X6P7_9NOCA</name>
<evidence type="ECO:0000313" key="2">
    <source>
        <dbReference type="Proteomes" id="UP000198677"/>
    </source>
</evidence>
<dbReference type="InterPro" id="IPR015286">
    <property type="entry name" value="Porin_fam_mycobact-type"/>
</dbReference>
<evidence type="ECO:0000313" key="1">
    <source>
        <dbReference type="EMBL" id="SEM28867.1"/>
    </source>
</evidence>
<proteinExistence type="predicted"/>
<dbReference type="EMBL" id="FOAW01000030">
    <property type="protein sequence ID" value="SEM28867.1"/>
    <property type="molecule type" value="Genomic_DNA"/>
</dbReference>